<dbReference type="EMBL" id="CP136337">
    <property type="protein sequence ID" value="WOB11249.1"/>
    <property type="molecule type" value="Genomic_DNA"/>
</dbReference>
<name>A0ABZ0D999_9BURK</name>
<geneLocation type="plasmid" evidence="1 2">
    <name>unnamed1</name>
</geneLocation>
<dbReference type="NCBIfam" id="TIGR03742">
    <property type="entry name" value="PRTRC_F"/>
    <property type="match status" value="1"/>
</dbReference>
<evidence type="ECO:0000313" key="2">
    <source>
        <dbReference type="Proteomes" id="UP001303946"/>
    </source>
</evidence>
<organism evidence="1 2">
    <name type="scientific">Piscinibacter gummiphilus</name>
    <dbReference type="NCBI Taxonomy" id="946333"/>
    <lineage>
        <taxon>Bacteria</taxon>
        <taxon>Pseudomonadati</taxon>
        <taxon>Pseudomonadota</taxon>
        <taxon>Betaproteobacteria</taxon>
        <taxon>Burkholderiales</taxon>
        <taxon>Sphaerotilaceae</taxon>
        <taxon>Piscinibacter</taxon>
    </lineage>
</organism>
<reference evidence="1 2" key="1">
    <citation type="submission" date="2023-10" db="EMBL/GenBank/DDBJ databases">
        <title>Bacteria for the degradation of biodegradable plastic PBAT(Polybutylene adipate terephthalate).</title>
        <authorList>
            <person name="Weon H.-Y."/>
            <person name="Yeon J."/>
        </authorList>
    </citation>
    <scope>NUCLEOTIDE SEQUENCE [LARGE SCALE GENOMIC DNA]</scope>
    <source>
        <strain evidence="1 2">SBD 7-3</strain>
        <plasmid evidence="1 2">unnamed1</plasmid>
    </source>
</reference>
<proteinExistence type="predicted"/>
<keyword evidence="1" id="KW-0614">Plasmid</keyword>
<gene>
    <name evidence="1" type="ORF">RXV79_26825</name>
</gene>
<dbReference type="Pfam" id="PF14456">
    <property type="entry name" value="alpha-hel2"/>
    <property type="match status" value="1"/>
</dbReference>
<keyword evidence="2" id="KW-1185">Reference proteome</keyword>
<dbReference type="Proteomes" id="UP001303946">
    <property type="component" value="Plasmid unnamed1"/>
</dbReference>
<protein>
    <submittedName>
        <fullName evidence="1">PRTRC system protein F</fullName>
    </submittedName>
</protein>
<dbReference type="RefSeq" id="WP_316704455.1">
    <property type="nucleotide sequence ID" value="NZ_CP136337.1"/>
</dbReference>
<sequence>MVIPDLDASIPYVLETPRSRRLGVKLAVGLLDAGVVPTAAPELANDPIAASKVFLEQWVKRELQGLSTLALHFRLLIRNTDSWGHRLSDDAQGEAQVAWYSEVQPFVVGQALERLEAIHEGLGALVLTIIERKCHHLPVFTPSDVLSVVTDFHWYGHKDETGALEENCSTEEEKEAMRAEMITRADLDAAFPKWATQWPTVRRTAALKVLKRAAQGAKSPLVRRVASNALALNALTPVEQYRAQGEGWFIGYGAVLCWSPEDVATRAFDDMANHAMEAEFVDWCGEAELDLREPDSIKSWIARMKPVFESVKLIDALITDLSAGNWTKVKKGLV</sequence>
<evidence type="ECO:0000313" key="1">
    <source>
        <dbReference type="EMBL" id="WOB11249.1"/>
    </source>
</evidence>
<accession>A0ABZ0D999</accession>
<dbReference type="InterPro" id="IPR022283">
    <property type="entry name" value="PRTRC_protein-F"/>
</dbReference>